<evidence type="ECO:0000313" key="3">
    <source>
        <dbReference type="Proteomes" id="UP001501509"/>
    </source>
</evidence>
<dbReference type="Proteomes" id="UP001501509">
    <property type="component" value="Unassembled WGS sequence"/>
</dbReference>
<dbReference type="InterPro" id="IPR029063">
    <property type="entry name" value="SAM-dependent_MTases_sf"/>
</dbReference>
<feature type="domain" description="Methyltransferase type 11" evidence="1">
    <location>
        <begin position="51"/>
        <end position="146"/>
    </location>
</feature>
<dbReference type="CDD" id="cd02440">
    <property type="entry name" value="AdoMet_MTases"/>
    <property type="match status" value="1"/>
</dbReference>
<dbReference type="SUPFAM" id="SSF53335">
    <property type="entry name" value="S-adenosyl-L-methionine-dependent methyltransferases"/>
    <property type="match status" value="1"/>
</dbReference>
<sequence>MTVSHDEKVVREFSKQAPAFGDPRLNMEFTVNLARLAQFMEPELDLEDVALEVAAGTGLVSRAIARRVRHVTALDLTPAMLEQGKREADADTLTNVTFTRGDAAGLPYLDRSFTLVVCRFALHHVADPAAVLREMVRVSRPGAAVVVADLVRDEAIGDADVDRFERLRDPSHRTILPAGQIAEMLAAAGAEVKRTDRFDLVRPLEPWLEQSHTPDEAAAQIRKELADELAGAGPATGMRPSEVEGGLHFTHSNAFFCAIAP</sequence>
<dbReference type="Pfam" id="PF08241">
    <property type="entry name" value="Methyltransf_11"/>
    <property type="match status" value="1"/>
</dbReference>
<evidence type="ECO:0000259" key="1">
    <source>
        <dbReference type="Pfam" id="PF08241"/>
    </source>
</evidence>
<organism evidence="2 3">
    <name type="scientific">Actinomadura fulvescens</name>
    <dbReference type="NCBI Taxonomy" id="46160"/>
    <lineage>
        <taxon>Bacteria</taxon>
        <taxon>Bacillati</taxon>
        <taxon>Actinomycetota</taxon>
        <taxon>Actinomycetes</taxon>
        <taxon>Streptosporangiales</taxon>
        <taxon>Thermomonosporaceae</taxon>
        <taxon>Actinomadura</taxon>
    </lineage>
</organism>
<evidence type="ECO:0000313" key="2">
    <source>
        <dbReference type="EMBL" id="GAA2602642.1"/>
    </source>
</evidence>
<gene>
    <name evidence="2" type="ORF">GCM10010411_40590</name>
</gene>
<dbReference type="Gene3D" id="3.40.50.150">
    <property type="entry name" value="Vaccinia Virus protein VP39"/>
    <property type="match status" value="1"/>
</dbReference>
<name>A0ABP6C9X9_9ACTN</name>
<protein>
    <recommendedName>
        <fullName evidence="1">Methyltransferase type 11 domain-containing protein</fullName>
    </recommendedName>
</protein>
<dbReference type="PANTHER" id="PTHR43591">
    <property type="entry name" value="METHYLTRANSFERASE"/>
    <property type="match status" value="1"/>
</dbReference>
<keyword evidence="3" id="KW-1185">Reference proteome</keyword>
<reference evidence="3" key="1">
    <citation type="journal article" date="2019" name="Int. J. Syst. Evol. Microbiol.">
        <title>The Global Catalogue of Microorganisms (GCM) 10K type strain sequencing project: providing services to taxonomists for standard genome sequencing and annotation.</title>
        <authorList>
            <consortium name="The Broad Institute Genomics Platform"/>
            <consortium name="The Broad Institute Genome Sequencing Center for Infectious Disease"/>
            <person name="Wu L."/>
            <person name="Ma J."/>
        </authorList>
    </citation>
    <scope>NUCLEOTIDE SEQUENCE [LARGE SCALE GENOMIC DNA]</scope>
    <source>
        <strain evidence="3">JCM 6833</strain>
    </source>
</reference>
<dbReference type="RefSeq" id="WP_344543035.1">
    <property type="nucleotide sequence ID" value="NZ_BAAATD010000005.1"/>
</dbReference>
<comment type="caution">
    <text evidence="2">The sequence shown here is derived from an EMBL/GenBank/DDBJ whole genome shotgun (WGS) entry which is preliminary data.</text>
</comment>
<dbReference type="EMBL" id="BAAATD010000005">
    <property type="protein sequence ID" value="GAA2602642.1"/>
    <property type="molecule type" value="Genomic_DNA"/>
</dbReference>
<accession>A0ABP6C9X9</accession>
<dbReference type="InterPro" id="IPR013216">
    <property type="entry name" value="Methyltransf_11"/>
</dbReference>
<proteinExistence type="predicted"/>